<reference evidence="3 4" key="1">
    <citation type="submission" date="2018-10" db="EMBL/GenBank/DDBJ databases">
        <title>Genomic Encyclopedia of Archaeal and Bacterial Type Strains, Phase II (KMG-II): from individual species to whole genera.</title>
        <authorList>
            <person name="Goeker M."/>
        </authorList>
    </citation>
    <scope>NUCLEOTIDE SEQUENCE [LARGE SCALE GENOMIC DNA]</scope>
    <source>
        <strain evidence="3 4">DSM 25217</strain>
    </source>
</reference>
<gene>
    <name evidence="3" type="ORF">BXY39_0725</name>
</gene>
<dbReference type="PANTHER" id="PTHR43674:SF2">
    <property type="entry name" value="BETA-UREIDOPROPIONASE"/>
    <property type="match status" value="1"/>
</dbReference>
<evidence type="ECO:0000313" key="4">
    <source>
        <dbReference type="Proteomes" id="UP000271227"/>
    </source>
</evidence>
<dbReference type="EMBL" id="REFR01000009">
    <property type="protein sequence ID" value="RMB12232.1"/>
    <property type="molecule type" value="Genomic_DNA"/>
</dbReference>
<dbReference type="InterPro" id="IPR050345">
    <property type="entry name" value="Aliph_Amidase/BUP"/>
</dbReference>
<dbReference type="SUPFAM" id="SSF56317">
    <property type="entry name" value="Carbon-nitrogen hydrolase"/>
    <property type="match status" value="1"/>
</dbReference>
<dbReference type="InterPro" id="IPR003010">
    <property type="entry name" value="C-N_Hydrolase"/>
</dbReference>
<dbReference type="RefSeq" id="WP_121937420.1">
    <property type="nucleotide sequence ID" value="NZ_REFR01000009.1"/>
</dbReference>
<proteinExistence type="predicted"/>
<dbReference type="OrthoDB" id="9803803at2"/>
<dbReference type="Pfam" id="PF00795">
    <property type="entry name" value="CN_hydrolase"/>
    <property type="match status" value="1"/>
</dbReference>
<dbReference type="PROSITE" id="PS50263">
    <property type="entry name" value="CN_HYDROLASE"/>
    <property type="match status" value="1"/>
</dbReference>
<keyword evidence="4" id="KW-1185">Reference proteome</keyword>
<dbReference type="Proteomes" id="UP000271227">
    <property type="component" value="Unassembled WGS sequence"/>
</dbReference>
<evidence type="ECO:0000256" key="1">
    <source>
        <dbReference type="ARBA" id="ARBA00022801"/>
    </source>
</evidence>
<dbReference type="InParanoid" id="A0A3M0CRV0"/>
<keyword evidence="1 3" id="KW-0378">Hydrolase</keyword>
<organism evidence="3 4">
    <name type="scientific">Eilatimonas milleporae</name>
    <dbReference type="NCBI Taxonomy" id="911205"/>
    <lineage>
        <taxon>Bacteria</taxon>
        <taxon>Pseudomonadati</taxon>
        <taxon>Pseudomonadota</taxon>
        <taxon>Alphaproteobacteria</taxon>
        <taxon>Kordiimonadales</taxon>
        <taxon>Kordiimonadaceae</taxon>
        <taxon>Eilatimonas</taxon>
    </lineage>
</organism>
<accession>A0A3M0CRV0</accession>
<evidence type="ECO:0000313" key="3">
    <source>
        <dbReference type="EMBL" id="RMB12232.1"/>
    </source>
</evidence>
<dbReference type="InterPro" id="IPR036526">
    <property type="entry name" value="C-N_Hydrolase_sf"/>
</dbReference>
<dbReference type="Gene3D" id="3.60.110.10">
    <property type="entry name" value="Carbon-nitrogen hydrolase"/>
    <property type="match status" value="1"/>
</dbReference>
<evidence type="ECO:0000259" key="2">
    <source>
        <dbReference type="PROSITE" id="PS50263"/>
    </source>
</evidence>
<sequence length="351" mass="38252">MTTSSSIPAYHAIAYQAPCRAVNACPDADSARALIRDSIADLAGKIRQSKLFVGPDVRLIVLPEYFLTGYPMGDTFETWIAKAALDPDGPEYDALGKIAADNDLFLSGNVYETDAHFPGLYFQTSFVIDPAGSVILRYRRLNSMYAPTPHDVWDRYLDIYGLDGVFPVADTEIGRLACIASEEILYPEIARCLAMRGAEIFCHSSSEIGSPIATPKQIARQARAMENMAYVVSSNSAGIHGSGFPVSSTDGNSAIVGDKGQVLAESNTGEAMTAFYEIDVDALRRRRRRPGMMNLLSRQRFALFADSYRDADFQPAGSMLAADGTVKTVDRGHFTTIQHDVIAKLAKRGVI</sequence>
<dbReference type="PANTHER" id="PTHR43674">
    <property type="entry name" value="NITRILASE C965.09-RELATED"/>
    <property type="match status" value="1"/>
</dbReference>
<comment type="caution">
    <text evidence="3">The sequence shown here is derived from an EMBL/GenBank/DDBJ whole genome shotgun (WGS) entry which is preliminary data.</text>
</comment>
<dbReference type="GO" id="GO:0016811">
    <property type="term" value="F:hydrolase activity, acting on carbon-nitrogen (but not peptide) bonds, in linear amides"/>
    <property type="evidence" value="ECO:0007669"/>
    <property type="project" value="UniProtKB-ARBA"/>
</dbReference>
<protein>
    <submittedName>
        <fullName evidence="3">Putative amidohydrolase</fullName>
    </submittedName>
</protein>
<name>A0A3M0CRV0_9PROT</name>
<dbReference type="AlphaFoldDB" id="A0A3M0CRV0"/>
<feature type="domain" description="CN hydrolase" evidence="2">
    <location>
        <begin position="20"/>
        <end position="282"/>
    </location>
</feature>